<organism evidence="2 3">
    <name type="scientific">Symbiodinium natans</name>
    <dbReference type="NCBI Taxonomy" id="878477"/>
    <lineage>
        <taxon>Eukaryota</taxon>
        <taxon>Sar</taxon>
        <taxon>Alveolata</taxon>
        <taxon>Dinophyceae</taxon>
        <taxon>Suessiales</taxon>
        <taxon>Symbiodiniaceae</taxon>
        <taxon>Symbiodinium</taxon>
    </lineage>
</organism>
<gene>
    <name evidence="2" type="ORF">SNAT2548_LOCUS10145</name>
</gene>
<dbReference type="EMBL" id="CAJNDS010000824">
    <property type="protein sequence ID" value="CAE7236131.1"/>
    <property type="molecule type" value="Genomic_DNA"/>
</dbReference>
<feature type="region of interest" description="Disordered" evidence="1">
    <location>
        <begin position="64"/>
        <end position="116"/>
    </location>
</feature>
<sequence length="116" mass="12451">MTVRTRRAGAGPRTTAGLCAGGASFSACCLVEEASCQDAKDDRGVELSFRGARACLLSQAKQLRGLPPLRPHSPDGGCPARAERPRELLQRNPPMAQPPSAMGLRELDVRRNRCPK</sequence>
<proteinExistence type="predicted"/>
<dbReference type="PROSITE" id="PS51257">
    <property type="entry name" value="PROKAR_LIPOPROTEIN"/>
    <property type="match status" value="1"/>
</dbReference>
<keyword evidence="3" id="KW-1185">Reference proteome</keyword>
<feature type="compositionally biased region" description="Basic and acidic residues" evidence="1">
    <location>
        <begin position="105"/>
        <end position="116"/>
    </location>
</feature>
<dbReference type="AlphaFoldDB" id="A0A812KTT7"/>
<evidence type="ECO:0000313" key="3">
    <source>
        <dbReference type="Proteomes" id="UP000604046"/>
    </source>
</evidence>
<reference evidence="2" key="1">
    <citation type="submission" date="2021-02" db="EMBL/GenBank/DDBJ databases">
        <authorList>
            <person name="Dougan E. K."/>
            <person name="Rhodes N."/>
            <person name="Thang M."/>
            <person name="Chan C."/>
        </authorList>
    </citation>
    <scope>NUCLEOTIDE SEQUENCE</scope>
</reference>
<evidence type="ECO:0000256" key="1">
    <source>
        <dbReference type="SAM" id="MobiDB-lite"/>
    </source>
</evidence>
<protein>
    <submittedName>
        <fullName evidence="2">Uncharacterized protein</fullName>
    </submittedName>
</protein>
<accession>A0A812KTT7</accession>
<name>A0A812KTT7_9DINO</name>
<comment type="caution">
    <text evidence="2">The sequence shown here is derived from an EMBL/GenBank/DDBJ whole genome shotgun (WGS) entry which is preliminary data.</text>
</comment>
<dbReference type="Proteomes" id="UP000604046">
    <property type="component" value="Unassembled WGS sequence"/>
</dbReference>
<evidence type="ECO:0000313" key="2">
    <source>
        <dbReference type="EMBL" id="CAE7236131.1"/>
    </source>
</evidence>